<proteinExistence type="predicted"/>
<gene>
    <name evidence="1" type="ORF">L2Y54_01335</name>
</gene>
<evidence type="ECO:0000313" key="2">
    <source>
        <dbReference type="Proteomes" id="UP001054801"/>
    </source>
</evidence>
<keyword evidence="2" id="KW-1185">Reference proteome</keyword>
<name>A0ABY3SYZ8_9GAMM</name>
<dbReference type="RefSeq" id="WP_236499367.1">
    <property type="nucleotide sequence ID" value="NZ_CP091244.1"/>
</dbReference>
<protein>
    <submittedName>
        <fullName evidence="1">Uncharacterized protein</fullName>
    </submittedName>
</protein>
<organism evidence="1 2">
    <name type="scientific">Thiothrix winogradskyi</name>
    <dbReference type="NCBI Taxonomy" id="96472"/>
    <lineage>
        <taxon>Bacteria</taxon>
        <taxon>Pseudomonadati</taxon>
        <taxon>Pseudomonadota</taxon>
        <taxon>Gammaproteobacteria</taxon>
        <taxon>Thiotrichales</taxon>
        <taxon>Thiotrichaceae</taxon>
        <taxon>Thiothrix</taxon>
    </lineage>
</organism>
<sequence length="120" mass="13239">MPTVFSMAPLHNVHDIHVQTAKGRLFVIDIYESGAGNYDSTVTVLDKASVSRSYHTEAKSTSANDNFKMAVEFIQSYLASIDSSDSIVKIHNPCNCPFVYETEQNIIVSDLGINIKVLVN</sequence>
<dbReference type="EMBL" id="CP091244">
    <property type="protein sequence ID" value="UJS24706.1"/>
    <property type="molecule type" value="Genomic_DNA"/>
</dbReference>
<dbReference type="Proteomes" id="UP001054801">
    <property type="component" value="Chromosome"/>
</dbReference>
<accession>A0ABY3SYZ8</accession>
<reference evidence="1" key="1">
    <citation type="journal article" date="2022" name="Microorganisms">
        <title>Two New Species of Filamentous Sulfur Bacteria of the Genus Thiothrix, Thiothrix winogradskyi sp. nov. and 'Candidatus Thiothrix sulfatifontis' sp. nov.</title>
        <authorList>
            <person name="Ravin N.V."/>
            <person name="Rossetti S."/>
            <person name="Beletsky A.V."/>
            <person name="Kadnikov V.V."/>
            <person name="Rudenko T.S."/>
            <person name="Smolyakov D.D."/>
            <person name="Moskvitina M.I."/>
            <person name="Gureeva M.V."/>
            <person name="Mardanov A.V."/>
            <person name="Grabovich M.Y."/>
        </authorList>
    </citation>
    <scope>NUCLEOTIDE SEQUENCE</scope>
    <source>
        <strain evidence="1">CT3</strain>
    </source>
</reference>
<evidence type="ECO:0000313" key="1">
    <source>
        <dbReference type="EMBL" id="UJS24706.1"/>
    </source>
</evidence>